<dbReference type="EMBL" id="BEDT01000003">
    <property type="protein sequence ID" value="GAX47788.1"/>
    <property type="molecule type" value="Genomic_DNA"/>
</dbReference>
<protein>
    <recommendedName>
        <fullName evidence="3">Tubby C 2 family protein</fullName>
    </recommendedName>
</protein>
<evidence type="ECO:0000313" key="2">
    <source>
        <dbReference type="Proteomes" id="UP000218689"/>
    </source>
</evidence>
<accession>A0A224X0N7</accession>
<dbReference type="RefSeq" id="WP_094784832.1">
    <property type="nucleotide sequence ID" value="NZ_BEDT01000003.1"/>
</dbReference>
<gene>
    <name evidence="1" type="ORF">RsY01_1391</name>
</gene>
<dbReference type="OrthoDB" id="652307at2"/>
<dbReference type="Proteomes" id="UP000218689">
    <property type="component" value="Unassembled WGS sequence"/>
</dbReference>
<name>A0A224X0N7_9LACT</name>
<keyword evidence="2" id="KW-1185">Reference proteome</keyword>
<reference evidence="2" key="1">
    <citation type="submission" date="2017-08" db="EMBL/GenBank/DDBJ databases">
        <title>Draft genome sequence of Lactococcus sp. strain Rs-Y01, isolated from the gut of the lower termite Reticulitermes speratus.</title>
        <authorList>
            <person name="Ohkuma M."/>
            <person name="Yuki M."/>
        </authorList>
    </citation>
    <scope>NUCLEOTIDE SEQUENCE [LARGE SCALE GENOMIC DNA]</scope>
    <source>
        <strain evidence="2">Rs-Y01</strain>
    </source>
</reference>
<dbReference type="AlphaFoldDB" id="A0A224X0N7"/>
<evidence type="ECO:0000313" key="1">
    <source>
        <dbReference type="EMBL" id="GAX47788.1"/>
    </source>
</evidence>
<comment type="caution">
    <text evidence="1">The sequence shown here is derived from an EMBL/GenBank/DDBJ whole genome shotgun (WGS) entry which is preliminary data.</text>
</comment>
<evidence type="ECO:0008006" key="3">
    <source>
        <dbReference type="Google" id="ProtNLM"/>
    </source>
</evidence>
<organism evidence="1 2">
    <name type="scientific">Pseudolactococcus reticulitermitis</name>
    <dbReference type="NCBI Taxonomy" id="2025039"/>
    <lineage>
        <taxon>Bacteria</taxon>
        <taxon>Bacillati</taxon>
        <taxon>Bacillota</taxon>
        <taxon>Bacilli</taxon>
        <taxon>Lactobacillales</taxon>
        <taxon>Streptococcaceae</taxon>
        <taxon>Pseudolactococcus</taxon>
    </lineage>
</organism>
<proteinExistence type="predicted"/>
<sequence length="160" mass="18861">MKIVKLGDEFLAQNEEGKISSKMKAIPTIPTREKYIITYETSRTIGEIKRLRNSFGLYDLPRYTLSFDNKKEVTVRKDMEQFHSKYVIDGQYISIKGEFLGDVFSIYIKEKKYVTVRVEKNRNDFTFNLDISDEGMDELLIGFIYILALIYENEHYVVRV</sequence>